<organism evidence="13 14">
    <name type="scientific">Stagnimonas aquatica</name>
    <dbReference type="NCBI Taxonomy" id="2689987"/>
    <lineage>
        <taxon>Bacteria</taxon>
        <taxon>Pseudomonadati</taxon>
        <taxon>Pseudomonadota</taxon>
        <taxon>Gammaproteobacteria</taxon>
        <taxon>Nevskiales</taxon>
        <taxon>Nevskiaceae</taxon>
        <taxon>Stagnimonas</taxon>
    </lineage>
</organism>
<dbReference type="GO" id="GO:0003924">
    <property type="term" value="F:GTPase activity"/>
    <property type="evidence" value="ECO:0007669"/>
    <property type="project" value="UniProtKB-UniRule"/>
</dbReference>
<dbReference type="GO" id="GO:0046872">
    <property type="term" value="F:metal ion binding"/>
    <property type="evidence" value="ECO:0007669"/>
    <property type="project" value="UniProtKB-KW"/>
</dbReference>
<evidence type="ECO:0000259" key="12">
    <source>
        <dbReference type="PROSITE" id="PS51721"/>
    </source>
</evidence>
<dbReference type="InterPro" id="IPR010914">
    <property type="entry name" value="RsgA_GTPase_dom"/>
</dbReference>
<dbReference type="InParanoid" id="A0A3N0V0G3"/>
<proteinExistence type="inferred from homology"/>
<evidence type="ECO:0000256" key="9">
    <source>
        <dbReference type="ARBA" id="ARBA00023134"/>
    </source>
</evidence>
<dbReference type="PROSITE" id="PS51721">
    <property type="entry name" value="G_CP"/>
    <property type="match status" value="1"/>
</dbReference>
<dbReference type="InterPro" id="IPR027417">
    <property type="entry name" value="P-loop_NTPase"/>
</dbReference>
<keyword evidence="4 10" id="KW-0699">rRNA-binding</keyword>
<keyword evidence="1 10" id="KW-0963">Cytoplasm</keyword>
<keyword evidence="8 10" id="KW-0694">RNA-binding</keyword>
<evidence type="ECO:0000313" key="13">
    <source>
        <dbReference type="EMBL" id="ROH86001.1"/>
    </source>
</evidence>
<dbReference type="Proteomes" id="UP000282106">
    <property type="component" value="Unassembled WGS sequence"/>
</dbReference>
<dbReference type="PANTHER" id="PTHR32120">
    <property type="entry name" value="SMALL RIBOSOMAL SUBUNIT BIOGENESIS GTPASE RSGA"/>
    <property type="match status" value="1"/>
</dbReference>
<comment type="subcellular location">
    <subcellularLocation>
        <location evidence="10">Cytoplasm</location>
    </subcellularLocation>
</comment>
<dbReference type="Gene3D" id="3.40.50.300">
    <property type="entry name" value="P-loop containing nucleotide triphosphate hydrolases"/>
    <property type="match status" value="1"/>
</dbReference>
<dbReference type="PANTHER" id="PTHR32120:SF10">
    <property type="entry name" value="SMALL RIBOSOMAL SUBUNIT BIOGENESIS GTPASE RSGA"/>
    <property type="match status" value="1"/>
</dbReference>
<feature type="binding site" evidence="10">
    <location>
        <position position="288"/>
    </location>
    <ligand>
        <name>Zn(2+)</name>
        <dbReference type="ChEBI" id="CHEBI:29105"/>
    </ligand>
</feature>
<comment type="subunit">
    <text evidence="10">Monomer. Associates with 30S ribosomal subunit, binds 16S rRNA.</text>
</comment>
<comment type="function">
    <text evidence="10">One of several proteins that assist in the late maturation steps of the functional core of the 30S ribosomal subunit. Helps release RbfA from mature subunits. May play a role in the assembly of ribosomal proteins into the subunit. Circularly permuted GTPase that catalyzes slow GTP hydrolysis, GTPase activity is stimulated by the 30S ribosomal subunit.</text>
</comment>
<keyword evidence="2 10" id="KW-0690">Ribosome biogenesis</keyword>
<dbReference type="InterPro" id="IPR004881">
    <property type="entry name" value="Ribosome_biogen_GTPase_RsgA"/>
</dbReference>
<keyword evidence="6 10" id="KW-0378">Hydrolase</keyword>
<dbReference type="EC" id="3.6.1.-" evidence="10"/>
<dbReference type="AlphaFoldDB" id="A0A3N0V0G3"/>
<evidence type="ECO:0000256" key="6">
    <source>
        <dbReference type="ARBA" id="ARBA00022801"/>
    </source>
</evidence>
<evidence type="ECO:0000256" key="7">
    <source>
        <dbReference type="ARBA" id="ARBA00022833"/>
    </source>
</evidence>
<dbReference type="Pfam" id="PF03193">
    <property type="entry name" value="RsgA_GTPase"/>
    <property type="match status" value="1"/>
</dbReference>
<dbReference type="NCBIfam" id="TIGR00157">
    <property type="entry name" value="ribosome small subunit-dependent GTPase A"/>
    <property type="match status" value="1"/>
</dbReference>
<keyword evidence="9 10" id="KW-0342">GTP-binding</keyword>
<dbReference type="GO" id="GO:0005737">
    <property type="term" value="C:cytoplasm"/>
    <property type="evidence" value="ECO:0007669"/>
    <property type="project" value="UniProtKB-SubCell"/>
</dbReference>
<dbReference type="PROSITE" id="PS50936">
    <property type="entry name" value="ENGC_GTPASE"/>
    <property type="match status" value="1"/>
</dbReference>
<protein>
    <recommendedName>
        <fullName evidence="10">Small ribosomal subunit biogenesis GTPase RsgA</fullName>
        <ecNumber evidence="10">3.6.1.-</ecNumber>
    </recommendedName>
</protein>
<dbReference type="Gene3D" id="1.10.40.50">
    <property type="entry name" value="Probable gtpase engc, domain 3"/>
    <property type="match status" value="1"/>
</dbReference>
<dbReference type="GO" id="GO:0019843">
    <property type="term" value="F:rRNA binding"/>
    <property type="evidence" value="ECO:0007669"/>
    <property type="project" value="UniProtKB-KW"/>
</dbReference>
<sequence length="326" mass="35952">MTALDDSALAGLGWNASLAAQLAALPEAPGRPVRIIEQHRSEYRVDDGEREFSARLHPALLKALNERDEGLAVGDWARYQDEGGWLNQQLPRRNLLERSREDGRRQRLVANVDTALLVMGLDGDYKPERLERYRLLAVAAQVRPVVVLTKSDRADNLPALRAEIEALVGAGTPVHALDARSPEAPALLAPYLAPGQTLVLLGSSGVGKSTLMNQLLGREAQRTGSTQAQDDLGRHTTTARFLRRLPGGACLIDTPGLRELKLNREQAQVEDDFSDVRQLAARCRFNDCRHHREPGCAVTRELSAERLAAYRASLDAKPARFRRGRS</sequence>
<evidence type="ECO:0000259" key="11">
    <source>
        <dbReference type="PROSITE" id="PS50936"/>
    </source>
</evidence>
<feature type="binding site" evidence="10">
    <location>
        <begin position="202"/>
        <end position="210"/>
    </location>
    <ligand>
        <name>GTP</name>
        <dbReference type="ChEBI" id="CHEBI:37565"/>
    </ligand>
</feature>
<feature type="binding site" evidence="10">
    <location>
        <position position="296"/>
    </location>
    <ligand>
        <name>Zn(2+)</name>
        <dbReference type="ChEBI" id="CHEBI:29105"/>
    </ligand>
</feature>
<evidence type="ECO:0000256" key="5">
    <source>
        <dbReference type="ARBA" id="ARBA00022741"/>
    </source>
</evidence>
<feature type="domain" description="EngC GTPase" evidence="11">
    <location>
        <begin position="110"/>
        <end position="258"/>
    </location>
</feature>
<dbReference type="CDD" id="cd01854">
    <property type="entry name" value="YjeQ_EngC"/>
    <property type="match status" value="1"/>
</dbReference>
<dbReference type="GO" id="GO:0042274">
    <property type="term" value="P:ribosomal small subunit biogenesis"/>
    <property type="evidence" value="ECO:0007669"/>
    <property type="project" value="UniProtKB-UniRule"/>
</dbReference>
<evidence type="ECO:0000256" key="4">
    <source>
        <dbReference type="ARBA" id="ARBA00022730"/>
    </source>
</evidence>
<evidence type="ECO:0000256" key="1">
    <source>
        <dbReference type="ARBA" id="ARBA00022490"/>
    </source>
</evidence>
<comment type="cofactor">
    <cofactor evidence="10">
        <name>Zn(2+)</name>
        <dbReference type="ChEBI" id="CHEBI:29105"/>
    </cofactor>
    <text evidence="10">Binds 1 zinc ion per subunit.</text>
</comment>
<dbReference type="HAMAP" id="MF_01820">
    <property type="entry name" value="GTPase_RsgA"/>
    <property type="match status" value="1"/>
</dbReference>
<comment type="caution">
    <text evidence="13">The sequence shown here is derived from an EMBL/GenBank/DDBJ whole genome shotgun (WGS) entry which is preliminary data.</text>
</comment>
<name>A0A3N0V0G3_9GAMM</name>
<accession>A0A3N0V0G3</accession>
<feature type="binding site" evidence="10">
    <location>
        <begin position="149"/>
        <end position="152"/>
    </location>
    <ligand>
        <name>GTP</name>
        <dbReference type="ChEBI" id="CHEBI:37565"/>
    </ligand>
</feature>
<comment type="similarity">
    <text evidence="10">Belongs to the TRAFAC class YlqF/YawG GTPase family. RsgA subfamily.</text>
</comment>
<evidence type="ECO:0000256" key="10">
    <source>
        <dbReference type="HAMAP-Rule" id="MF_01820"/>
    </source>
</evidence>
<gene>
    <name evidence="10 13" type="primary">rsgA</name>
    <name evidence="13" type="ORF">ED208_16390</name>
</gene>
<keyword evidence="5 10" id="KW-0547">Nucleotide-binding</keyword>
<dbReference type="EMBL" id="RJVO01000010">
    <property type="protein sequence ID" value="ROH86001.1"/>
    <property type="molecule type" value="Genomic_DNA"/>
</dbReference>
<dbReference type="FunCoup" id="A0A3N0V0G3">
    <property type="interactions" value="387"/>
</dbReference>
<keyword evidence="3 10" id="KW-0479">Metal-binding</keyword>
<dbReference type="RefSeq" id="WP_123213010.1">
    <property type="nucleotide sequence ID" value="NZ_RJVO01000010.1"/>
</dbReference>
<evidence type="ECO:0000313" key="14">
    <source>
        <dbReference type="Proteomes" id="UP000282106"/>
    </source>
</evidence>
<dbReference type="SUPFAM" id="SSF52540">
    <property type="entry name" value="P-loop containing nucleoside triphosphate hydrolases"/>
    <property type="match status" value="1"/>
</dbReference>
<reference evidence="13 14" key="1">
    <citation type="submission" date="2018-10" db="EMBL/GenBank/DDBJ databases">
        <authorList>
            <person name="Chen W.-M."/>
        </authorList>
    </citation>
    <scope>NUCLEOTIDE SEQUENCE [LARGE SCALE GENOMIC DNA]</scope>
    <source>
        <strain evidence="13 14">THS-13</strain>
    </source>
</reference>
<evidence type="ECO:0000256" key="8">
    <source>
        <dbReference type="ARBA" id="ARBA00022884"/>
    </source>
</evidence>
<feature type="binding site" evidence="10">
    <location>
        <position position="290"/>
    </location>
    <ligand>
        <name>Zn(2+)</name>
        <dbReference type="ChEBI" id="CHEBI:29105"/>
    </ligand>
</feature>
<feature type="binding site" evidence="10">
    <location>
        <position position="283"/>
    </location>
    <ligand>
        <name>Zn(2+)</name>
        <dbReference type="ChEBI" id="CHEBI:29105"/>
    </ligand>
</feature>
<dbReference type="GO" id="GO:0005525">
    <property type="term" value="F:GTP binding"/>
    <property type="evidence" value="ECO:0007669"/>
    <property type="project" value="UniProtKB-UniRule"/>
</dbReference>
<dbReference type="InterPro" id="IPR030378">
    <property type="entry name" value="G_CP_dom"/>
</dbReference>
<keyword evidence="7 10" id="KW-0862">Zinc</keyword>
<keyword evidence="14" id="KW-1185">Reference proteome</keyword>
<evidence type="ECO:0000256" key="3">
    <source>
        <dbReference type="ARBA" id="ARBA00022723"/>
    </source>
</evidence>
<feature type="domain" description="CP-type G" evidence="12">
    <location>
        <begin position="100"/>
        <end position="260"/>
    </location>
</feature>
<evidence type="ECO:0000256" key="2">
    <source>
        <dbReference type="ARBA" id="ARBA00022517"/>
    </source>
</evidence>